<feature type="region of interest" description="Disordered" evidence="1">
    <location>
        <begin position="96"/>
        <end position="157"/>
    </location>
</feature>
<keyword evidence="2" id="KW-0812">Transmembrane</keyword>
<comment type="caution">
    <text evidence="3">The sequence shown here is derived from an EMBL/GenBank/DDBJ whole genome shotgun (WGS) entry which is preliminary data.</text>
</comment>
<accession>A0AAE0MIY4</accession>
<sequence length="243" mass="25424">MAATTHSQQYYDGLIVNVSGSRNDGLILSETPGPQLGQPYITSYKPQGTEVEPSIPATRPTQSVWKRAITWVVIVEFVVIVVLAALLGGVASGSIKTSGNTSGSSISQNPTTTVTMTSTPTSGSSTATPSSSSTSSTGTTPADSEPTTIQCPSANGRNRTITASSGITKVYRIQCNSNYSGGESNEVGLQNGSFSGMQPCLERCAETPLCVGAVYNTAQQCWLKPFIGTRTVLENVESAVLWQ</sequence>
<dbReference type="EMBL" id="JAUEPO010000002">
    <property type="protein sequence ID" value="KAK3332779.1"/>
    <property type="molecule type" value="Genomic_DNA"/>
</dbReference>
<dbReference type="Proteomes" id="UP001286456">
    <property type="component" value="Unassembled WGS sequence"/>
</dbReference>
<evidence type="ECO:0000313" key="4">
    <source>
        <dbReference type="Proteomes" id="UP001286456"/>
    </source>
</evidence>
<keyword evidence="4" id="KW-1185">Reference proteome</keyword>
<evidence type="ECO:0008006" key="5">
    <source>
        <dbReference type="Google" id="ProtNLM"/>
    </source>
</evidence>
<evidence type="ECO:0000256" key="2">
    <source>
        <dbReference type="SAM" id="Phobius"/>
    </source>
</evidence>
<organism evidence="3 4">
    <name type="scientific">Cercophora scortea</name>
    <dbReference type="NCBI Taxonomy" id="314031"/>
    <lineage>
        <taxon>Eukaryota</taxon>
        <taxon>Fungi</taxon>
        <taxon>Dikarya</taxon>
        <taxon>Ascomycota</taxon>
        <taxon>Pezizomycotina</taxon>
        <taxon>Sordariomycetes</taxon>
        <taxon>Sordariomycetidae</taxon>
        <taxon>Sordariales</taxon>
        <taxon>Lasiosphaeriaceae</taxon>
        <taxon>Cercophora</taxon>
    </lineage>
</organism>
<reference evidence="3" key="1">
    <citation type="journal article" date="2023" name="Mol. Phylogenet. Evol.">
        <title>Genome-scale phylogeny and comparative genomics of the fungal order Sordariales.</title>
        <authorList>
            <person name="Hensen N."/>
            <person name="Bonometti L."/>
            <person name="Westerberg I."/>
            <person name="Brannstrom I.O."/>
            <person name="Guillou S."/>
            <person name="Cros-Aarteil S."/>
            <person name="Calhoun S."/>
            <person name="Haridas S."/>
            <person name="Kuo A."/>
            <person name="Mondo S."/>
            <person name="Pangilinan J."/>
            <person name="Riley R."/>
            <person name="LaButti K."/>
            <person name="Andreopoulos B."/>
            <person name="Lipzen A."/>
            <person name="Chen C."/>
            <person name="Yan M."/>
            <person name="Daum C."/>
            <person name="Ng V."/>
            <person name="Clum A."/>
            <person name="Steindorff A."/>
            <person name="Ohm R.A."/>
            <person name="Martin F."/>
            <person name="Silar P."/>
            <person name="Natvig D.O."/>
            <person name="Lalanne C."/>
            <person name="Gautier V."/>
            <person name="Ament-Velasquez S.L."/>
            <person name="Kruys A."/>
            <person name="Hutchinson M.I."/>
            <person name="Powell A.J."/>
            <person name="Barry K."/>
            <person name="Miller A.N."/>
            <person name="Grigoriev I.V."/>
            <person name="Debuchy R."/>
            <person name="Gladieux P."/>
            <person name="Hiltunen Thoren M."/>
            <person name="Johannesson H."/>
        </authorList>
    </citation>
    <scope>NUCLEOTIDE SEQUENCE</scope>
    <source>
        <strain evidence="3">SMH4131-1</strain>
    </source>
</reference>
<feature type="compositionally biased region" description="Low complexity" evidence="1">
    <location>
        <begin position="110"/>
        <end position="141"/>
    </location>
</feature>
<feature type="compositionally biased region" description="Polar residues" evidence="1">
    <location>
        <begin position="145"/>
        <end position="157"/>
    </location>
</feature>
<keyword evidence="2" id="KW-0472">Membrane</keyword>
<evidence type="ECO:0000256" key="1">
    <source>
        <dbReference type="SAM" id="MobiDB-lite"/>
    </source>
</evidence>
<gene>
    <name evidence="3" type="ORF">B0T19DRAFT_473590</name>
</gene>
<keyword evidence="2" id="KW-1133">Transmembrane helix</keyword>
<name>A0AAE0MIY4_9PEZI</name>
<feature type="transmembrane region" description="Helical" evidence="2">
    <location>
        <begin position="68"/>
        <end position="91"/>
    </location>
</feature>
<reference evidence="3" key="2">
    <citation type="submission" date="2023-06" db="EMBL/GenBank/DDBJ databases">
        <authorList>
            <consortium name="Lawrence Berkeley National Laboratory"/>
            <person name="Haridas S."/>
            <person name="Hensen N."/>
            <person name="Bonometti L."/>
            <person name="Westerberg I."/>
            <person name="Brannstrom I.O."/>
            <person name="Guillou S."/>
            <person name="Cros-Aarteil S."/>
            <person name="Calhoun S."/>
            <person name="Kuo A."/>
            <person name="Mondo S."/>
            <person name="Pangilinan J."/>
            <person name="Riley R."/>
            <person name="Labutti K."/>
            <person name="Andreopoulos B."/>
            <person name="Lipzen A."/>
            <person name="Chen C."/>
            <person name="Yanf M."/>
            <person name="Daum C."/>
            <person name="Ng V."/>
            <person name="Clum A."/>
            <person name="Steindorff A."/>
            <person name="Ohm R."/>
            <person name="Martin F."/>
            <person name="Silar P."/>
            <person name="Natvig D."/>
            <person name="Lalanne C."/>
            <person name="Gautier V."/>
            <person name="Ament-Velasquez S.L."/>
            <person name="Kruys A."/>
            <person name="Hutchinson M.I."/>
            <person name="Powell A.J."/>
            <person name="Barry K."/>
            <person name="Miller A.N."/>
            <person name="Grigoriev I.V."/>
            <person name="Debuchy R."/>
            <person name="Gladieux P."/>
            <person name="Thoren M.H."/>
            <person name="Johannesson H."/>
        </authorList>
    </citation>
    <scope>NUCLEOTIDE SEQUENCE</scope>
    <source>
        <strain evidence="3">SMH4131-1</strain>
    </source>
</reference>
<feature type="compositionally biased region" description="Polar residues" evidence="1">
    <location>
        <begin position="96"/>
        <end position="109"/>
    </location>
</feature>
<evidence type="ECO:0000313" key="3">
    <source>
        <dbReference type="EMBL" id="KAK3332779.1"/>
    </source>
</evidence>
<proteinExistence type="predicted"/>
<dbReference type="AlphaFoldDB" id="A0AAE0MIY4"/>
<protein>
    <recommendedName>
        <fullName evidence="5">Apple domain-containing protein</fullName>
    </recommendedName>
</protein>